<evidence type="ECO:0000313" key="2">
    <source>
        <dbReference type="Proteomes" id="UP001153636"/>
    </source>
</evidence>
<proteinExistence type="predicted"/>
<dbReference type="Proteomes" id="UP001153636">
    <property type="component" value="Chromosome 7"/>
</dbReference>
<evidence type="ECO:0000313" key="1">
    <source>
        <dbReference type="EMBL" id="CAH1113828.1"/>
    </source>
</evidence>
<sequence length="129" mass="15384">MSRFGNENQENIRKEVEKLVPQNTKRSKESVWRQFLQFCFEKSYDINSPSVSIEALSQILEDHAFNMKKKSLYDYKEGVVKVMWNSTAKQLKEMFFINYNIKFDPFTDPEFASARVARDAMRRKLQRDP</sequence>
<organism evidence="1 2">
    <name type="scientific">Psylliodes chrysocephalus</name>
    <dbReference type="NCBI Taxonomy" id="3402493"/>
    <lineage>
        <taxon>Eukaryota</taxon>
        <taxon>Metazoa</taxon>
        <taxon>Ecdysozoa</taxon>
        <taxon>Arthropoda</taxon>
        <taxon>Hexapoda</taxon>
        <taxon>Insecta</taxon>
        <taxon>Pterygota</taxon>
        <taxon>Neoptera</taxon>
        <taxon>Endopterygota</taxon>
        <taxon>Coleoptera</taxon>
        <taxon>Polyphaga</taxon>
        <taxon>Cucujiformia</taxon>
        <taxon>Chrysomeloidea</taxon>
        <taxon>Chrysomelidae</taxon>
        <taxon>Galerucinae</taxon>
        <taxon>Alticini</taxon>
        <taxon>Psylliodes</taxon>
    </lineage>
</organism>
<dbReference type="OrthoDB" id="6771747at2759"/>
<protein>
    <submittedName>
        <fullName evidence="1">Uncharacterized protein</fullName>
    </submittedName>
</protein>
<reference evidence="1" key="1">
    <citation type="submission" date="2022-01" db="EMBL/GenBank/DDBJ databases">
        <authorList>
            <person name="King R."/>
        </authorList>
    </citation>
    <scope>NUCLEOTIDE SEQUENCE</scope>
</reference>
<name>A0A9P0GLY5_9CUCU</name>
<dbReference type="EMBL" id="OV651819">
    <property type="protein sequence ID" value="CAH1113828.1"/>
    <property type="molecule type" value="Genomic_DNA"/>
</dbReference>
<gene>
    <name evidence="1" type="ORF">PSYICH_LOCUS13152</name>
</gene>
<accession>A0A9P0GLY5</accession>
<keyword evidence="2" id="KW-1185">Reference proteome</keyword>
<dbReference type="AlphaFoldDB" id="A0A9P0GLY5"/>